<accession>A0A1Y3KM93</accession>
<gene>
    <name evidence="1" type="ORF">B8W72_22685</name>
</gene>
<protein>
    <submittedName>
        <fullName evidence="1">Uncharacterized protein</fullName>
    </submittedName>
</protein>
<proteinExistence type="predicted"/>
<dbReference type="Proteomes" id="UP000196082">
    <property type="component" value="Unassembled WGS sequence"/>
</dbReference>
<evidence type="ECO:0000313" key="1">
    <source>
        <dbReference type="EMBL" id="OUM26979.1"/>
    </source>
</evidence>
<dbReference type="EMBL" id="NFSB01000086">
    <property type="protein sequence ID" value="OUM26979.1"/>
    <property type="molecule type" value="Genomic_DNA"/>
</dbReference>
<evidence type="ECO:0000313" key="2">
    <source>
        <dbReference type="Proteomes" id="UP000196082"/>
    </source>
</evidence>
<reference evidence="1 2" key="1">
    <citation type="submission" date="2017-05" db="EMBL/GenBank/DDBJ databases">
        <title>Whole genome sequence of Pseudomonas putida isolate 1312 commercialized as a biostimulant.</title>
        <authorList>
            <person name="Crovadore J."/>
            <person name="Blanc P."/>
            <person name="Chablais R."/>
            <person name="Cochard B."/>
            <person name="Grizard D."/>
            <person name="Lefort F."/>
        </authorList>
    </citation>
    <scope>NUCLEOTIDE SEQUENCE [LARGE SCALE GENOMIC DNA]</scope>
    <source>
        <strain evidence="1 2">1312</strain>
    </source>
</reference>
<name>A0A1Y3KM93_PSEPU</name>
<comment type="caution">
    <text evidence="1">The sequence shown here is derived from an EMBL/GenBank/DDBJ whole genome shotgun (WGS) entry which is preliminary data.</text>
</comment>
<sequence length="973" mass="106542">MESYLNKATTQTRLENSVRQGWGGVLTLDRRLLDLVLREQYLDALADFGAMPPISVDAYLDDAERISVSLEGLVLGAPQVSFENSTGFSEALMLRMSILAGEYKRVVQLPGSPKRVVESFTITQAMGYRVEAPLALRTRRPKNSRYTLLELDLAGAVEFSTNLGPTEYARVMLGRRLQQFIGYMRAYQRTYSLGRFVMDDYYPLSPEQFMVRTQVAPWGQSEGSPRHGDGGVMVFMKLGIDLLPGGQPDPGVGFPYPIAEGATGLPGALILVPDINELGAGDYREVLKTFSLPNGYTFVPGTPKPGVDLVVPGSWQQNQQAVTLEPAFANVVSGRSFPFTVSGAGALSAANLTRPAATGTFNGAVYSPRAVASFAEDQQMVLVTAPAETGGEGGRHALVIESARAMHAAPRAATWVQGDDPIELRATSVDDGQLQWSLAGAVLLQNAEERLGGESRFQTLDDALGKLEHLGDGRATFTPNPPGGNPGFFKVQRLRCTNLKTGDSVESAVVIIRFYPGLNVDPFHVTQAQSLQPTPFKVVADDNPAVTWTVYGEGNFEGNVYMPPESPQLPIAVVTTSDGVARTGYSIVEFSEGRQSATAGLLSWESISTFELRALGAPRCFANGWQQIEVEVKVAAANDHNDQPVELSDADLATLKFFNTYNNNEVVFLAPYSEAMGADSQYHAKSEGAEKDWAVNRDANSINRQFSLSDESNKPLADARIRRFYFHCQMPGTLEVYAYIQNTVTGKEVTSEKFSNGKLELAGLRVPSFTQEQYSLKRTRVTGDASPSPGDSFAYVDHSTDNWLLEHVLDGGQITKFARLFINDADNKSGVRWSWKPMLESDPDWSSPVADDDFVSYTGFSFTSIDNSIQDKLVYDGLLYRMAKHRTYSLLNAVPGTKPGAGQLMITLRRDTGFVFAIEGEERGYRQALEKDLIVTLLDENGNSHPLTFAFAVTAEEQREGITHRDVLKLSLR</sequence>
<dbReference type="AlphaFoldDB" id="A0A1Y3KM93"/>
<dbReference type="RefSeq" id="WP_086978048.1">
    <property type="nucleotide sequence ID" value="NZ_NFSB01000086.1"/>
</dbReference>
<organism evidence="1 2">
    <name type="scientific">Pseudomonas putida</name>
    <name type="common">Arthrobacter siderocapsulatus</name>
    <dbReference type="NCBI Taxonomy" id="303"/>
    <lineage>
        <taxon>Bacteria</taxon>
        <taxon>Pseudomonadati</taxon>
        <taxon>Pseudomonadota</taxon>
        <taxon>Gammaproteobacteria</taxon>
        <taxon>Pseudomonadales</taxon>
        <taxon>Pseudomonadaceae</taxon>
        <taxon>Pseudomonas</taxon>
    </lineage>
</organism>